<protein>
    <submittedName>
        <fullName evidence="5 6">Methyltransferase</fullName>
    </submittedName>
</protein>
<dbReference type="PANTHER" id="PTHR43464:SF19">
    <property type="entry name" value="UBIQUINONE BIOSYNTHESIS O-METHYLTRANSFERASE, MITOCHONDRIAL"/>
    <property type="match status" value="1"/>
</dbReference>
<evidence type="ECO:0000256" key="2">
    <source>
        <dbReference type="ARBA" id="ARBA00022679"/>
    </source>
</evidence>
<dbReference type="EMBL" id="LK996017">
    <property type="protein sequence ID" value="CDX04616.1"/>
    <property type="molecule type" value="Genomic_DNA"/>
</dbReference>
<dbReference type="AlphaFoldDB" id="A0A098B9S3"/>
<gene>
    <name evidence="6" type="ORF">AT727_17630</name>
    <name evidence="5" type="ORF">DPCES_4730</name>
</gene>
<dbReference type="InterPro" id="IPR029063">
    <property type="entry name" value="SAM-dependent_MTases_sf"/>
</dbReference>
<dbReference type="Pfam" id="PF08241">
    <property type="entry name" value="Methyltransf_11"/>
    <property type="match status" value="1"/>
</dbReference>
<dbReference type="Proteomes" id="UP000054623">
    <property type="component" value="Unassembled WGS sequence"/>
</dbReference>
<sequence>MKQNKYDDNLFFQKYSQMDRSTKGLAGAGEWKTLEGMLPEFKDQRVLDLGCGFGWHCQYALEHGAQAVTGVDISEKMLAVARTKTDKRIHYIQMPIEDISFSNNSFDVVISSLAFHYMKSFEGIVEKVSGCLVQGGDFVFSVEHPAFTAYGSQDWYYDEKGNILHFPLDRYFVEGKRDASFLGEEVIKYHKTLTTYLNGLIQGGFELTGVVEPQPPEDLLHTVPGMHDELRRPMMLIVAARKKPEQD</sequence>
<evidence type="ECO:0000313" key="6">
    <source>
        <dbReference type="EMBL" id="KTE92749.1"/>
    </source>
</evidence>
<reference evidence="6 7" key="2">
    <citation type="submission" date="2015-12" db="EMBL/GenBank/DDBJ databases">
        <title>Draft Genome Sequence of Desulfitobacterium hafniense Strain DH, a Sulfate-reducing Bacterium Isolated from Paddy Soils.</title>
        <authorList>
            <person name="Bao P."/>
            <person name="Zhang X."/>
            <person name="Li G."/>
        </authorList>
    </citation>
    <scope>NUCLEOTIDE SEQUENCE [LARGE SCALE GENOMIC DNA]</scope>
    <source>
        <strain evidence="6 7">DH</strain>
    </source>
</reference>
<reference evidence="5" key="1">
    <citation type="submission" date="2014-07" db="EMBL/GenBank/DDBJ databases">
        <authorList>
            <person name="Hornung V.Bastian."/>
        </authorList>
    </citation>
    <scope>NUCLEOTIDE SEQUENCE</scope>
    <source>
        <strain evidence="5">PCE-S</strain>
    </source>
</reference>
<organism evidence="5">
    <name type="scientific">Desulfitobacterium hafniense</name>
    <name type="common">Desulfitobacterium frappieri</name>
    <dbReference type="NCBI Taxonomy" id="49338"/>
    <lineage>
        <taxon>Bacteria</taxon>
        <taxon>Bacillati</taxon>
        <taxon>Bacillota</taxon>
        <taxon>Clostridia</taxon>
        <taxon>Eubacteriales</taxon>
        <taxon>Desulfitobacteriaceae</taxon>
        <taxon>Desulfitobacterium</taxon>
    </lineage>
</organism>
<dbReference type="GO" id="GO:0032259">
    <property type="term" value="P:methylation"/>
    <property type="evidence" value="ECO:0007669"/>
    <property type="project" value="UniProtKB-KW"/>
</dbReference>
<evidence type="ECO:0000259" key="4">
    <source>
        <dbReference type="Pfam" id="PF08241"/>
    </source>
</evidence>
<dbReference type="OrthoDB" id="9774345at2"/>
<dbReference type="PANTHER" id="PTHR43464">
    <property type="entry name" value="METHYLTRANSFERASE"/>
    <property type="match status" value="1"/>
</dbReference>
<dbReference type="PATRIC" id="fig|49338.4.peg.5087"/>
<evidence type="ECO:0000313" key="5">
    <source>
        <dbReference type="EMBL" id="CDX04616.1"/>
    </source>
</evidence>
<evidence type="ECO:0000256" key="1">
    <source>
        <dbReference type="ARBA" id="ARBA00022603"/>
    </source>
</evidence>
<dbReference type="CDD" id="cd02440">
    <property type="entry name" value="AdoMet_MTases"/>
    <property type="match status" value="1"/>
</dbReference>
<proteinExistence type="predicted"/>
<dbReference type="RefSeq" id="WP_005808764.1">
    <property type="nucleotide sequence ID" value="NZ_CABKQQ010000013.1"/>
</dbReference>
<dbReference type="GO" id="GO:0008757">
    <property type="term" value="F:S-adenosylmethionine-dependent methyltransferase activity"/>
    <property type="evidence" value="ECO:0007669"/>
    <property type="project" value="InterPro"/>
</dbReference>
<dbReference type="InterPro" id="IPR013216">
    <property type="entry name" value="Methyltransf_11"/>
</dbReference>
<evidence type="ECO:0000313" key="7">
    <source>
        <dbReference type="Proteomes" id="UP000054623"/>
    </source>
</evidence>
<feature type="domain" description="Methyltransferase type 11" evidence="4">
    <location>
        <begin position="47"/>
        <end position="140"/>
    </location>
</feature>
<dbReference type="Gene3D" id="3.40.50.150">
    <property type="entry name" value="Vaccinia Virus protein VP39"/>
    <property type="match status" value="1"/>
</dbReference>
<accession>A0A098B9S3</accession>
<dbReference type="SUPFAM" id="SSF53335">
    <property type="entry name" value="S-adenosyl-L-methionine-dependent methyltransferases"/>
    <property type="match status" value="1"/>
</dbReference>
<name>A0A098B9S3_DESHA</name>
<keyword evidence="3" id="KW-0949">S-adenosyl-L-methionine</keyword>
<keyword evidence="2 5" id="KW-0808">Transferase</keyword>
<evidence type="ECO:0000256" key="3">
    <source>
        <dbReference type="ARBA" id="ARBA00022691"/>
    </source>
</evidence>
<dbReference type="EMBL" id="LOCK01000011">
    <property type="protein sequence ID" value="KTE92749.1"/>
    <property type="molecule type" value="Genomic_DNA"/>
</dbReference>
<keyword evidence="1 5" id="KW-0489">Methyltransferase</keyword>